<keyword evidence="7 13" id="KW-1133">Transmembrane helix</keyword>
<evidence type="ECO:0000256" key="10">
    <source>
        <dbReference type="ARBA" id="ARBA00023166"/>
    </source>
</evidence>
<keyword evidence="9 13" id="KW-0472">Membrane</keyword>
<keyword evidence="10" id="KW-1207">Sterol metabolism</keyword>
<evidence type="ECO:0000256" key="13">
    <source>
        <dbReference type="SAM" id="Phobius"/>
    </source>
</evidence>
<sequence>NDGVITALHKPLTERRSLCRNLMAQWGAIFSIIAALGGAALLASVHKIDEGHTGVYYRGGALLTTTSGPGFHLMLPFITTYKSVQTTLQTDEVKNVPCGTSGGVMIYFDRIEVVNYLIPSAVYDIVRNFTADYDKALIFNKVHHELNQFCSVHSLQEVYIGLFDQIDENLKLTLQEDLTSMAPGLIIQAVRVTKPNIPESIRRNYELMESEKTKLLISQQTQKVVEKEAETERIKAVIEAEKVAQVAEIKFGQKVMEKETEKKISEIEDGAFLARQKAKADAEFYTAQRAAEANKLKLTPEYLQLMKYKAIAANSKIYFGNDIPQMFVDSGSADSSIKASVAMDIVGEQILDVD</sequence>
<reference evidence="15" key="1">
    <citation type="submission" date="2021-04" db="EMBL/GenBank/DDBJ databases">
        <authorList>
            <consortium name="Wellcome Sanger Institute Data Sharing"/>
        </authorList>
    </citation>
    <scope>NUCLEOTIDE SEQUENCE [LARGE SCALE GENOMIC DNA]</scope>
</reference>
<evidence type="ECO:0000313" key="15">
    <source>
        <dbReference type="Ensembl" id="ENSATEP00000053104.1"/>
    </source>
</evidence>
<keyword evidence="16" id="KW-1185">Reference proteome</keyword>
<dbReference type="Ensembl" id="ENSATET00000042207.2">
    <property type="protein sequence ID" value="ENSATEP00000053104.1"/>
    <property type="gene ID" value="ENSATEG00000014619.3"/>
</dbReference>
<keyword evidence="4 13" id="KW-0812">Transmembrane</keyword>
<dbReference type="GO" id="GO:0032933">
    <property type="term" value="P:SREBP signaling pathway"/>
    <property type="evidence" value="ECO:0007669"/>
    <property type="project" value="TreeGrafter"/>
</dbReference>
<dbReference type="CDD" id="cd03406">
    <property type="entry name" value="SPFH_like_u3"/>
    <property type="match status" value="1"/>
</dbReference>
<dbReference type="InterPro" id="IPR001107">
    <property type="entry name" value="Band_7"/>
</dbReference>
<evidence type="ECO:0000256" key="1">
    <source>
        <dbReference type="ARBA" id="ARBA00004648"/>
    </source>
</evidence>
<dbReference type="Pfam" id="PF01145">
    <property type="entry name" value="Band_7"/>
    <property type="match status" value="1"/>
</dbReference>
<reference evidence="15" key="2">
    <citation type="submission" date="2025-08" db="UniProtKB">
        <authorList>
            <consortium name="Ensembl"/>
        </authorList>
    </citation>
    <scope>IDENTIFICATION</scope>
</reference>
<dbReference type="FunFam" id="3.30.479.30:FF:000009">
    <property type="entry name" value="Erlin-2 isoform 1"/>
    <property type="match status" value="1"/>
</dbReference>
<feature type="domain" description="Band 7" evidence="14">
    <location>
        <begin position="43"/>
        <end position="209"/>
    </location>
</feature>
<evidence type="ECO:0000256" key="9">
    <source>
        <dbReference type="ARBA" id="ARBA00023136"/>
    </source>
</evidence>
<organism evidence="15 16">
    <name type="scientific">Anabas testudineus</name>
    <name type="common">Climbing perch</name>
    <name type="synonym">Anthias testudineus</name>
    <dbReference type="NCBI Taxonomy" id="64144"/>
    <lineage>
        <taxon>Eukaryota</taxon>
        <taxon>Metazoa</taxon>
        <taxon>Chordata</taxon>
        <taxon>Craniata</taxon>
        <taxon>Vertebrata</taxon>
        <taxon>Euteleostomi</taxon>
        <taxon>Actinopterygii</taxon>
        <taxon>Neopterygii</taxon>
        <taxon>Teleostei</taxon>
        <taxon>Neoteleostei</taxon>
        <taxon>Acanthomorphata</taxon>
        <taxon>Anabantaria</taxon>
        <taxon>Anabantiformes</taxon>
        <taxon>Anabantoidei</taxon>
        <taxon>Anabantidae</taxon>
        <taxon>Anabas</taxon>
    </lineage>
</organism>
<dbReference type="GO" id="GO:0015485">
    <property type="term" value="F:cholesterol binding"/>
    <property type="evidence" value="ECO:0007669"/>
    <property type="project" value="TreeGrafter"/>
</dbReference>
<keyword evidence="3" id="KW-0153">Cholesterol metabolism</keyword>
<evidence type="ECO:0000256" key="12">
    <source>
        <dbReference type="ARBA" id="ARBA00023221"/>
    </source>
</evidence>
<evidence type="ECO:0000259" key="14">
    <source>
        <dbReference type="SMART" id="SM00244"/>
    </source>
</evidence>
<dbReference type="SMART" id="SM00244">
    <property type="entry name" value="PHB"/>
    <property type="match status" value="1"/>
</dbReference>
<evidence type="ECO:0000313" key="16">
    <source>
        <dbReference type="Proteomes" id="UP000265040"/>
    </source>
</evidence>
<keyword evidence="11" id="KW-0325">Glycoprotein</keyword>
<dbReference type="GO" id="GO:0032991">
    <property type="term" value="C:protein-containing complex"/>
    <property type="evidence" value="ECO:0007669"/>
    <property type="project" value="UniProtKB-ARBA"/>
</dbReference>
<dbReference type="Proteomes" id="UP000265040">
    <property type="component" value="Chromosome 9"/>
</dbReference>
<comment type="subcellular location">
    <subcellularLocation>
        <location evidence="1">Endoplasmic reticulum membrane</location>
        <topology evidence="1">Single-pass type II membrane protein</topology>
    </subcellularLocation>
</comment>
<protein>
    <recommendedName>
        <fullName evidence="14">Band 7 domain-containing protein</fullName>
    </recommendedName>
</protein>
<dbReference type="InterPro" id="IPR036013">
    <property type="entry name" value="Band_7/SPFH_dom_sf"/>
</dbReference>
<evidence type="ECO:0000256" key="11">
    <source>
        <dbReference type="ARBA" id="ARBA00023180"/>
    </source>
</evidence>
<evidence type="ECO:0000256" key="6">
    <source>
        <dbReference type="ARBA" id="ARBA00022968"/>
    </source>
</evidence>
<keyword evidence="8" id="KW-0443">Lipid metabolism</keyword>
<name>A0A7N6AVG5_ANATE</name>
<dbReference type="GO" id="GO:0045717">
    <property type="term" value="P:negative regulation of fatty acid biosynthetic process"/>
    <property type="evidence" value="ECO:0007669"/>
    <property type="project" value="UniProtKB-ARBA"/>
</dbReference>
<dbReference type="AlphaFoldDB" id="A0A7N6AVG5"/>
<dbReference type="GO" id="GO:0031625">
    <property type="term" value="F:ubiquitin protein ligase binding"/>
    <property type="evidence" value="ECO:0007669"/>
    <property type="project" value="InterPro"/>
</dbReference>
<dbReference type="InterPro" id="IPR033294">
    <property type="entry name" value="Erlin1/2"/>
</dbReference>
<dbReference type="GeneTree" id="ENSGT00390000014666"/>
<keyword evidence="5" id="KW-0256">Endoplasmic reticulum</keyword>
<evidence type="ECO:0000256" key="7">
    <source>
        <dbReference type="ARBA" id="ARBA00022989"/>
    </source>
</evidence>
<dbReference type="GO" id="GO:0045541">
    <property type="term" value="P:negative regulation of cholesterol biosynthetic process"/>
    <property type="evidence" value="ECO:0007669"/>
    <property type="project" value="UniProtKB-ARBA"/>
</dbReference>
<evidence type="ECO:0000256" key="4">
    <source>
        <dbReference type="ARBA" id="ARBA00022692"/>
    </source>
</evidence>
<keyword evidence="12" id="KW-0753">Steroid metabolism</keyword>
<dbReference type="GO" id="GO:0008203">
    <property type="term" value="P:cholesterol metabolic process"/>
    <property type="evidence" value="ECO:0007669"/>
    <property type="project" value="UniProtKB-KW"/>
</dbReference>
<accession>A0A7N6AVG5</accession>
<evidence type="ECO:0000256" key="8">
    <source>
        <dbReference type="ARBA" id="ARBA00023098"/>
    </source>
</evidence>
<keyword evidence="6" id="KW-0735">Signal-anchor</keyword>
<evidence type="ECO:0000256" key="3">
    <source>
        <dbReference type="ARBA" id="ARBA00022548"/>
    </source>
</evidence>
<evidence type="ECO:0000256" key="2">
    <source>
        <dbReference type="ARBA" id="ARBA00008164"/>
    </source>
</evidence>
<dbReference type="GO" id="GO:0005789">
    <property type="term" value="C:endoplasmic reticulum membrane"/>
    <property type="evidence" value="ECO:0007669"/>
    <property type="project" value="UniProtKB-SubCell"/>
</dbReference>
<evidence type="ECO:0000256" key="5">
    <source>
        <dbReference type="ARBA" id="ARBA00022824"/>
    </source>
</evidence>
<dbReference type="PANTHER" id="PTHR15351:SF4">
    <property type="entry name" value="ERLIN-2"/>
    <property type="match status" value="1"/>
</dbReference>
<reference evidence="15" key="3">
    <citation type="submission" date="2025-09" db="UniProtKB">
        <authorList>
            <consortium name="Ensembl"/>
        </authorList>
    </citation>
    <scope>IDENTIFICATION</scope>
</reference>
<dbReference type="PANTHER" id="PTHR15351">
    <property type="entry name" value="ERLIN (ER LIPID RAFT ASSOCIATED PROTEIN) HOMOLOG"/>
    <property type="match status" value="1"/>
</dbReference>
<comment type="similarity">
    <text evidence="2">Belongs to the band 7/mec-2 family.</text>
</comment>
<dbReference type="Gene3D" id="3.30.479.30">
    <property type="entry name" value="Band 7 domain"/>
    <property type="match status" value="1"/>
</dbReference>
<feature type="transmembrane region" description="Helical" evidence="13">
    <location>
        <begin position="23"/>
        <end position="43"/>
    </location>
</feature>
<proteinExistence type="inferred from homology"/>